<evidence type="ECO:0000259" key="1">
    <source>
        <dbReference type="PROSITE" id="PS50097"/>
    </source>
</evidence>
<dbReference type="AlphaFoldDB" id="A0A1I8APW7"/>
<dbReference type="InterPro" id="IPR011333">
    <property type="entry name" value="SKP1/BTB/POZ_sf"/>
</dbReference>
<dbReference type="SUPFAM" id="SSF54695">
    <property type="entry name" value="POZ domain"/>
    <property type="match status" value="1"/>
</dbReference>
<feature type="domain" description="BTB" evidence="1">
    <location>
        <begin position="137"/>
        <end position="204"/>
    </location>
</feature>
<dbReference type="Pfam" id="PF00651">
    <property type="entry name" value="BTB"/>
    <property type="match status" value="1"/>
</dbReference>
<dbReference type="CDD" id="cd18186">
    <property type="entry name" value="BTB_POZ_ZBTB_KLHL-like"/>
    <property type="match status" value="1"/>
</dbReference>
<reference evidence="3" key="1">
    <citation type="submission" date="2016-11" db="UniProtKB">
        <authorList>
            <consortium name="WormBaseParasite"/>
        </authorList>
    </citation>
    <scope>IDENTIFICATION</scope>
</reference>
<dbReference type="SMART" id="SM00225">
    <property type="entry name" value="BTB"/>
    <property type="match status" value="1"/>
</dbReference>
<dbReference type="Gene3D" id="3.30.710.10">
    <property type="entry name" value="Potassium Channel Kv1.1, Chain A"/>
    <property type="match status" value="1"/>
</dbReference>
<dbReference type="InterPro" id="IPR000210">
    <property type="entry name" value="BTB/POZ_dom"/>
</dbReference>
<sequence length="298" mass="33324">MTNIGKIEGTLEKTGTSDEVEIGGAKWSFSRDRGYYGELFVLRCAVGDGTSVLWSCTAKGRLTAWQHIHAKHSVVWSHSFNSLNTADGYAQSKALQLPFRVSAPFILLDFEAEIEVIKLQVIDLSAPPNKSIKSVEDGACFEVDGKKLWLSKKVLSVHSPFFEALFSHDFEENATGCYALKEVDIDDFKMFLSVLYNMNIPVKSLEQSLEGLLRLGDMWQCDLVLRFCHDILSRPDSTFLPLRTKIELCDRHGFCPLLATIIEEAHLGELKVLVKSGFCAQLSSFTTDVIMQRFANSA</sequence>
<keyword evidence="2" id="KW-1185">Reference proteome</keyword>
<dbReference type="PANTHER" id="PTHR22744:SF14">
    <property type="entry name" value="BTB DOMAIN-CONTAINING PROTEIN-RELATED"/>
    <property type="match status" value="1"/>
</dbReference>
<accession>A0A1I8APW7</accession>
<dbReference type="PANTHER" id="PTHR22744">
    <property type="entry name" value="HELIX LOOP HELIX PROTEIN 21-RELATED"/>
    <property type="match status" value="1"/>
</dbReference>
<dbReference type="WBParaSite" id="L893_g8223.t1">
    <property type="protein sequence ID" value="L893_g8223.t1"/>
    <property type="gene ID" value="L893_g8223"/>
</dbReference>
<dbReference type="PROSITE" id="PS50097">
    <property type="entry name" value="BTB"/>
    <property type="match status" value="1"/>
</dbReference>
<organism evidence="2 3">
    <name type="scientific">Steinernema glaseri</name>
    <dbReference type="NCBI Taxonomy" id="37863"/>
    <lineage>
        <taxon>Eukaryota</taxon>
        <taxon>Metazoa</taxon>
        <taxon>Ecdysozoa</taxon>
        <taxon>Nematoda</taxon>
        <taxon>Chromadorea</taxon>
        <taxon>Rhabditida</taxon>
        <taxon>Tylenchina</taxon>
        <taxon>Panagrolaimomorpha</taxon>
        <taxon>Strongyloidoidea</taxon>
        <taxon>Steinernematidae</taxon>
        <taxon>Steinernema</taxon>
    </lineage>
</organism>
<proteinExistence type="predicted"/>
<dbReference type="Proteomes" id="UP000095287">
    <property type="component" value="Unplaced"/>
</dbReference>
<evidence type="ECO:0000313" key="3">
    <source>
        <dbReference type="WBParaSite" id="L893_g8223.t1"/>
    </source>
</evidence>
<evidence type="ECO:0000313" key="2">
    <source>
        <dbReference type="Proteomes" id="UP000095287"/>
    </source>
</evidence>
<protein>
    <submittedName>
        <fullName evidence="3">BTB domain-containing protein</fullName>
    </submittedName>
</protein>
<name>A0A1I8APW7_9BILA</name>